<evidence type="ECO:0000259" key="2">
    <source>
        <dbReference type="PROSITE" id="PS50887"/>
    </source>
</evidence>
<protein>
    <submittedName>
        <fullName evidence="3">EAL domain-containing protein</fullName>
    </submittedName>
</protein>
<feature type="domain" description="EAL" evidence="1">
    <location>
        <begin position="215"/>
        <end position="465"/>
    </location>
</feature>
<comment type="caution">
    <text evidence="3">The sequence shown here is derived from an EMBL/GenBank/DDBJ whole genome shotgun (WGS) entry which is preliminary data.</text>
</comment>
<dbReference type="InterPro" id="IPR052155">
    <property type="entry name" value="Biofilm_reg_signaling"/>
</dbReference>
<dbReference type="CDD" id="cd01948">
    <property type="entry name" value="EAL"/>
    <property type="match status" value="1"/>
</dbReference>
<evidence type="ECO:0000259" key="1">
    <source>
        <dbReference type="PROSITE" id="PS50883"/>
    </source>
</evidence>
<dbReference type="PROSITE" id="PS50883">
    <property type="entry name" value="EAL"/>
    <property type="match status" value="1"/>
</dbReference>
<reference evidence="3" key="1">
    <citation type="submission" date="2020-05" db="EMBL/GenBank/DDBJ databases">
        <title>Identification of trans-AT polyketide cluster in two marine bacteria, producers of a novel glutaramide-containing polyketide sesbanimide D and analogs.</title>
        <authorList>
            <person name="Kacar D."/>
            <person name="Rodriguez P."/>
            <person name="Canedo L."/>
            <person name="Gonzalez E."/>
            <person name="Galan B."/>
            <person name="De La Calle F."/>
            <person name="Garcia J.L."/>
        </authorList>
    </citation>
    <scope>NUCLEOTIDE SEQUENCE</scope>
    <source>
        <strain evidence="3">PHM038</strain>
    </source>
</reference>
<dbReference type="Proteomes" id="UP000598467">
    <property type="component" value="Unassembled WGS sequence"/>
</dbReference>
<dbReference type="AlphaFoldDB" id="A0A926NWD4"/>
<dbReference type="SMART" id="SM00052">
    <property type="entry name" value="EAL"/>
    <property type="match status" value="1"/>
</dbReference>
<gene>
    <name evidence="3" type="ORF">HK439_15180</name>
</gene>
<dbReference type="PANTHER" id="PTHR44757:SF2">
    <property type="entry name" value="BIOFILM ARCHITECTURE MAINTENANCE PROTEIN MBAA"/>
    <property type="match status" value="1"/>
</dbReference>
<accession>A0A926NWD4</accession>
<evidence type="ECO:0000313" key="3">
    <source>
        <dbReference type="EMBL" id="MBD1547609.1"/>
    </source>
</evidence>
<dbReference type="Gene3D" id="3.20.20.450">
    <property type="entry name" value="EAL domain"/>
    <property type="match status" value="1"/>
</dbReference>
<sequence length="478" mass="52903">MEVLVSILACLVLFGSYVAIRQLIALRRELHARKAEQKLALQMAQHDVLIGLPNRRKFQDVLVQLTDTIAPEKYRAVMMLDMDGFKTINDVYGHGFGDALLTGFSERLRETVGEEGVVARFGGDEFAIITPEIDEIGDAANLANRILQRIEDVFVLDSRQVTVGSGIGIAVFPDDGYSPAELLRRADIALYRAKTTGRSTYCFFELDMDATILHTTLLEQRLRNAIENRLIKVYYQPILDLGKQEIVGFEALARWSDQDFGQVSPAQFVPIAEDCGLIGKLTEQLLGEACTVAGTWPRNIGLNFNISPLQLRDVSFPLKIISVLSETGLQPERLTLEITETSLMQNADTALVILQQLSDAGVRIALDDFGTGHSSLTYLRDFPIDKVKIDKSFTMHMADSKECEAIVESILVLSQGLGVEAVAEGIEQQDVLQKLSDSGCPYGQGFLFGAAKPPEKIAELFQIIDQSEPERSRYSALL</sequence>
<name>A0A926NWD4_9HYPH</name>
<dbReference type="SUPFAM" id="SSF141868">
    <property type="entry name" value="EAL domain-like"/>
    <property type="match status" value="1"/>
</dbReference>
<dbReference type="InterPro" id="IPR001633">
    <property type="entry name" value="EAL_dom"/>
</dbReference>
<dbReference type="SUPFAM" id="SSF55073">
    <property type="entry name" value="Nucleotide cyclase"/>
    <property type="match status" value="1"/>
</dbReference>
<feature type="domain" description="GGDEF" evidence="2">
    <location>
        <begin position="73"/>
        <end position="206"/>
    </location>
</feature>
<dbReference type="CDD" id="cd01949">
    <property type="entry name" value="GGDEF"/>
    <property type="match status" value="1"/>
</dbReference>
<dbReference type="Gene3D" id="3.30.70.270">
    <property type="match status" value="1"/>
</dbReference>
<organism evidence="3 4">
    <name type="scientific">Roseibium aggregatum</name>
    <dbReference type="NCBI Taxonomy" id="187304"/>
    <lineage>
        <taxon>Bacteria</taxon>
        <taxon>Pseudomonadati</taxon>
        <taxon>Pseudomonadota</taxon>
        <taxon>Alphaproteobacteria</taxon>
        <taxon>Hyphomicrobiales</taxon>
        <taxon>Stappiaceae</taxon>
        <taxon>Roseibium</taxon>
    </lineage>
</organism>
<dbReference type="InterPro" id="IPR029787">
    <property type="entry name" value="Nucleotide_cyclase"/>
</dbReference>
<proteinExistence type="predicted"/>
<dbReference type="PROSITE" id="PS50887">
    <property type="entry name" value="GGDEF"/>
    <property type="match status" value="1"/>
</dbReference>
<dbReference type="EMBL" id="JABFCZ010000016">
    <property type="protein sequence ID" value="MBD1547609.1"/>
    <property type="molecule type" value="Genomic_DNA"/>
</dbReference>
<evidence type="ECO:0000313" key="4">
    <source>
        <dbReference type="Proteomes" id="UP000598467"/>
    </source>
</evidence>
<dbReference type="NCBIfam" id="TIGR00254">
    <property type="entry name" value="GGDEF"/>
    <property type="match status" value="1"/>
</dbReference>
<dbReference type="InterPro" id="IPR035919">
    <property type="entry name" value="EAL_sf"/>
</dbReference>
<dbReference type="InterPro" id="IPR000160">
    <property type="entry name" value="GGDEF_dom"/>
</dbReference>
<dbReference type="Pfam" id="PF00563">
    <property type="entry name" value="EAL"/>
    <property type="match status" value="1"/>
</dbReference>
<dbReference type="PANTHER" id="PTHR44757">
    <property type="entry name" value="DIGUANYLATE CYCLASE DGCP"/>
    <property type="match status" value="1"/>
</dbReference>
<dbReference type="InterPro" id="IPR043128">
    <property type="entry name" value="Rev_trsase/Diguanyl_cyclase"/>
</dbReference>
<dbReference type="Pfam" id="PF00990">
    <property type="entry name" value="GGDEF"/>
    <property type="match status" value="1"/>
</dbReference>
<dbReference type="SMART" id="SM00267">
    <property type="entry name" value="GGDEF"/>
    <property type="match status" value="1"/>
</dbReference>